<protein>
    <submittedName>
        <fullName evidence="1">Uncharacterized protein</fullName>
    </submittedName>
</protein>
<name>A0A922I4V3_DERFA</name>
<reference evidence="1" key="2">
    <citation type="journal article" date="2022" name="Res Sq">
        <title>Comparative Genomics Reveals Insights into the Divergent Evolution of Astigmatic Mites and Household Pest Adaptations.</title>
        <authorList>
            <person name="Xiong Q."/>
            <person name="Wan A.T.-Y."/>
            <person name="Liu X.-Y."/>
            <person name="Fung C.S.-H."/>
            <person name="Xiao X."/>
            <person name="Malainual N."/>
            <person name="Hou J."/>
            <person name="Wang L."/>
            <person name="Wang M."/>
            <person name="Yang K."/>
            <person name="Cui Y."/>
            <person name="Leung E."/>
            <person name="Nong W."/>
            <person name="Shin S.-K."/>
            <person name="Au S."/>
            <person name="Jeong K.Y."/>
            <person name="Chew F.T."/>
            <person name="Hui J."/>
            <person name="Leung T.F."/>
            <person name="Tungtrongchitr A."/>
            <person name="Zhong N."/>
            <person name="Liu Z."/>
            <person name="Tsui S."/>
        </authorList>
    </citation>
    <scope>NUCLEOTIDE SEQUENCE</scope>
    <source>
        <strain evidence="1">Derf</strain>
        <tissue evidence="1">Whole organism</tissue>
    </source>
</reference>
<evidence type="ECO:0000313" key="2">
    <source>
        <dbReference type="Proteomes" id="UP000790347"/>
    </source>
</evidence>
<evidence type="ECO:0000313" key="1">
    <source>
        <dbReference type="EMBL" id="KAH9521248.1"/>
    </source>
</evidence>
<dbReference type="Proteomes" id="UP000790347">
    <property type="component" value="Unassembled WGS sequence"/>
</dbReference>
<gene>
    <name evidence="1" type="ORF">DERF_004922</name>
</gene>
<comment type="caution">
    <text evidence="1">The sequence shown here is derived from an EMBL/GenBank/DDBJ whole genome shotgun (WGS) entry which is preliminary data.</text>
</comment>
<proteinExistence type="predicted"/>
<reference evidence="1" key="1">
    <citation type="submission" date="2013-05" db="EMBL/GenBank/DDBJ databases">
        <authorList>
            <person name="Yim A.K.Y."/>
            <person name="Chan T.F."/>
            <person name="Ji K.M."/>
            <person name="Liu X.Y."/>
            <person name="Zhou J.W."/>
            <person name="Li R.Q."/>
            <person name="Yang K.Y."/>
            <person name="Li J."/>
            <person name="Li M."/>
            <person name="Law P.T.W."/>
            <person name="Wu Y.L."/>
            <person name="Cai Z.L."/>
            <person name="Qin H."/>
            <person name="Bao Y."/>
            <person name="Leung R.K.K."/>
            <person name="Ng P.K.S."/>
            <person name="Zou J."/>
            <person name="Zhong X.J."/>
            <person name="Ran P.X."/>
            <person name="Zhong N.S."/>
            <person name="Liu Z.G."/>
            <person name="Tsui S.K.W."/>
        </authorList>
    </citation>
    <scope>NUCLEOTIDE SEQUENCE</scope>
    <source>
        <strain evidence="1">Derf</strain>
        <tissue evidence="1">Whole organism</tissue>
    </source>
</reference>
<organism evidence="1 2">
    <name type="scientific">Dermatophagoides farinae</name>
    <name type="common">American house dust mite</name>
    <dbReference type="NCBI Taxonomy" id="6954"/>
    <lineage>
        <taxon>Eukaryota</taxon>
        <taxon>Metazoa</taxon>
        <taxon>Ecdysozoa</taxon>
        <taxon>Arthropoda</taxon>
        <taxon>Chelicerata</taxon>
        <taxon>Arachnida</taxon>
        <taxon>Acari</taxon>
        <taxon>Acariformes</taxon>
        <taxon>Sarcoptiformes</taxon>
        <taxon>Astigmata</taxon>
        <taxon>Psoroptidia</taxon>
        <taxon>Analgoidea</taxon>
        <taxon>Pyroglyphidae</taxon>
        <taxon>Dermatophagoidinae</taxon>
        <taxon>Dermatophagoides</taxon>
    </lineage>
</organism>
<accession>A0A922I4V3</accession>
<sequence length="78" mass="9151">MQLQKLYNEESSFVLKCETMKNKMSFEMIKFKLTLIHYKCNPFDSTKINGMDGLQIYILCHSSAFIRNNPISFYSIIA</sequence>
<dbReference type="AlphaFoldDB" id="A0A922I4V3"/>
<keyword evidence="2" id="KW-1185">Reference proteome</keyword>
<dbReference type="EMBL" id="ASGP02000002">
    <property type="protein sequence ID" value="KAH9521248.1"/>
    <property type="molecule type" value="Genomic_DNA"/>
</dbReference>